<reference evidence="1 2" key="1">
    <citation type="submission" date="2023-03" db="EMBL/GenBank/DDBJ databases">
        <title>Bacillus Genome Sequencing.</title>
        <authorList>
            <person name="Dunlap C."/>
        </authorList>
    </citation>
    <scope>NUCLEOTIDE SEQUENCE [LARGE SCALE GENOMIC DNA]</scope>
    <source>
        <strain evidence="1 2">NRS-52</strain>
    </source>
</reference>
<organism evidence="1 2">
    <name type="scientific">Paenibacillus chibensis</name>
    <dbReference type="NCBI Taxonomy" id="59846"/>
    <lineage>
        <taxon>Bacteria</taxon>
        <taxon>Bacillati</taxon>
        <taxon>Bacillota</taxon>
        <taxon>Bacilli</taxon>
        <taxon>Bacillales</taxon>
        <taxon>Paenibacillaceae</taxon>
        <taxon>Paenibacillus</taxon>
    </lineage>
</organism>
<dbReference type="PANTHER" id="PTHR34389:SF2">
    <property type="entry name" value="L-RHAMNOSE MUTAROTASE"/>
    <property type="match status" value="1"/>
</dbReference>
<dbReference type="Pfam" id="PF05336">
    <property type="entry name" value="rhaM"/>
    <property type="match status" value="1"/>
</dbReference>
<evidence type="ECO:0000313" key="2">
    <source>
        <dbReference type="Proteomes" id="UP001343257"/>
    </source>
</evidence>
<proteinExistence type="predicted"/>
<dbReference type="Gene3D" id="3.30.70.100">
    <property type="match status" value="1"/>
</dbReference>
<dbReference type="InterPro" id="IPR011008">
    <property type="entry name" value="Dimeric_a/b-barrel"/>
</dbReference>
<dbReference type="InterPro" id="IPR008000">
    <property type="entry name" value="Rham/fucose_mutarotase"/>
</dbReference>
<sequence length="106" mass="12771">MEHVSFVLRIDPADEAEYFSRHERVYPELEEAFRQVGIHRYHIFYHEGLLFAYMMVEDYEAAMKTLADHPANAKWQNFMRDMLLPWENGETSKPIKEAYRYVRPEA</sequence>
<dbReference type="RefSeq" id="WP_328282257.1">
    <property type="nucleotide sequence ID" value="NZ_JARTLD010000080.1"/>
</dbReference>
<dbReference type="EMBL" id="JARTLD010000080">
    <property type="protein sequence ID" value="MED5020831.1"/>
    <property type="molecule type" value="Genomic_DNA"/>
</dbReference>
<accession>A0ABU6Q2P5</accession>
<protein>
    <submittedName>
        <fullName evidence="1">L-rhamnose mutarotase</fullName>
    </submittedName>
</protein>
<dbReference type="SUPFAM" id="SSF54909">
    <property type="entry name" value="Dimeric alpha+beta barrel"/>
    <property type="match status" value="1"/>
</dbReference>
<keyword evidence="2" id="KW-1185">Reference proteome</keyword>
<dbReference type="PANTHER" id="PTHR34389">
    <property type="entry name" value="L-RHAMNOSE MUTAROTASE"/>
    <property type="match status" value="1"/>
</dbReference>
<name>A0ABU6Q2P5_9BACL</name>
<dbReference type="Proteomes" id="UP001343257">
    <property type="component" value="Unassembled WGS sequence"/>
</dbReference>
<evidence type="ECO:0000313" key="1">
    <source>
        <dbReference type="EMBL" id="MED5020831.1"/>
    </source>
</evidence>
<gene>
    <name evidence="1" type="ORF">P9847_26570</name>
</gene>
<comment type="caution">
    <text evidence="1">The sequence shown here is derived from an EMBL/GenBank/DDBJ whole genome shotgun (WGS) entry which is preliminary data.</text>
</comment>